<keyword evidence="2" id="KW-1185">Reference proteome</keyword>
<protein>
    <submittedName>
        <fullName evidence="1">Uncharacterized protein</fullName>
    </submittedName>
</protein>
<evidence type="ECO:0000313" key="2">
    <source>
        <dbReference type="Proteomes" id="UP000422569"/>
    </source>
</evidence>
<dbReference type="KEGG" id="mpar:F7D14_12050"/>
<dbReference type="Proteomes" id="UP000422569">
    <property type="component" value="Chromosome"/>
</dbReference>
<dbReference type="AlphaFoldDB" id="A0A6B8MD17"/>
<organism evidence="1 2">
    <name type="scientific">Methylocystis parvus</name>
    <dbReference type="NCBI Taxonomy" id="134"/>
    <lineage>
        <taxon>Bacteria</taxon>
        <taxon>Pseudomonadati</taxon>
        <taxon>Pseudomonadota</taxon>
        <taxon>Alphaproteobacteria</taxon>
        <taxon>Hyphomicrobiales</taxon>
        <taxon>Methylocystaceae</taxon>
        <taxon>Methylocystis</taxon>
    </lineage>
</organism>
<name>A0A6B8MD17_9HYPH</name>
<evidence type="ECO:0000313" key="1">
    <source>
        <dbReference type="EMBL" id="QGM99672.1"/>
    </source>
</evidence>
<gene>
    <name evidence="1" type="ORF">F7D14_12050</name>
</gene>
<dbReference type="EMBL" id="CP044331">
    <property type="protein sequence ID" value="QGM99672.1"/>
    <property type="molecule type" value="Genomic_DNA"/>
</dbReference>
<proteinExistence type="predicted"/>
<accession>A0A6B8MD17</accession>
<sequence>MGGGSVLIHVRFRPDGTVWEISACPPDVSKDAWFKKLCARASDRFQARAGGRGMFRLTAEQLDALKAQSH</sequence>
<reference evidence="1 2" key="1">
    <citation type="submission" date="2019-09" db="EMBL/GenBank/DDBJ databases">
        <title>Isolation and complete genome sequencing of Methylocystis species.</title>
        <authorList>
            <person name="Rumah B.L."/>
            <person name="Stead C.E."/>
            <person name="Stevens B.C."/>
            <person name="Minton N.P."/>
            <person name="Grosse-Honebrink A."/>
            <person name="Zhang Y."/>
        </authorList>
    </citation>
    <scope>NUCLEOTIDE SEQUENCE [LARGE SCALE GENOMIC DNA]</scope>
    <source>
        <strain evidence="1 2">BRCS2</strain>
    </source>
</reference>